<proteinExistence type="predicted"/>
<keyword evidence="2" id="KW-1185">Reference proteome</keyword>
<dbReference type="HOGENOM" id="CLU_2682862_0_0_0"/>
<evidence type="ECO:0000313" key="2">
    <source>
        <dbReference type="Proteomes" id="UP000008631"/>
    </source>
</evidence>
<dbReference type="EMBL" id="CP002353">
    <property type="protein sequence ID" value="ADV60945.1"/>
    <property type="molecule type" value="Genomic_DNA"/>
</dbReference>
<evidence type="ECO:0000313" key="1">
    <source>
        <dbReference type="EMBL" id="ADV60945.1"/>
    </source>
</evidence>
<gene>
    <name evidence="1" type="ordered locus">Isop_0350</name>
</gene>
<accession>E8QXW6</accession>
<reference key="1">
    <citation type="submission" date="2010-11" db="EMBL/GenBank/DDBJ databases">
        <title>The complete sequence of chromosome of Isophaera pallida ATCC 43644.</title>
        <authorList>
            <consortium name="US DOE Joint Genome Institute (JGI-PGF)"/>
            <person name="Lucas S."/>
            <person name="Copeland A."/>
            <person name="Lapidus A."/>
            <person name="Bruce D."/>
            <person name="Goodwin L."/>
            <person name="Pitluck S."/>
            <person name="Kyrpides N."/>
            <person name="Mavromatis K."/>
            <person name="Pagani I."/>
            <person name="Ivanova N."/>
            <person name="Saunders E."/>
            <person name="Brettin T."/>
            <person name="Detter J.C."/>
            <person name="Han C."/>
            <person name="Tapia R."/>
            <person name="Land M."/>
            <person name="Hauser L."/>
            <person name="Markowitz V."/>
            <person name="Cheng J.-F."/>
            <person name="Hugenholtz P."/>
            <person name="Woyke T."/>
            <person name="Wu D."/>
            <person name="Eisen J.A."/>
        </authorList>
    </citation>
    <scope>NUCLEOTIDE SEQUENCE</scope>
    <source>
        <strain>ATCC 43644</strain>
    </source>
</reference>
<organism evidence="1 2">
    <name type="scientific">Isosphaera pallida (strain ATCC 43644 / DSM 9630 / IS1B)</name>
    <dbReference type="NCBI Taxonomy" id="575540"/>
    <lineage>
        <taxon>Bacteria</taxon>
        <taxon>Pseudomonadati</taxon>
        <taxon>Planctomycetota</taxon>
        <taxon>Planctomycetia</taxon>
        <taxon>Isosphaerales</taxon>
        <taxon>Isosphaeraceae</taxon>
        <taxon>Isosphaera</taxon>
    </lineage>
</organism>
<protein>
    <submittedName>
        <fullName evidence="1">Uncharacterized protein</fullName>
    </submittedName>
</protein>
<sequence length="74" mass="8266">MGRGKLQLAPNSYEAPLPRATHACEPQAQTMLFGMERLEPGWLWAYDGTRCSGAVAHRRYVEGVEFLGSTNPRM</sequence>
<dbReference type="Proteomes" id="UP000008631">
    <property type="component" value="Chromosome"/>
</dbReference>
<name>E8QXW6_ISOPI</name>
<dbReference type="AlphaFoldDB" id="E8QXW6"/>
<dbReference type="KEGG" id="ipa:Isop_0350"/>
<dbReference type="InParanoid" id="E8QXW6"/>
<reference evidence="1 2" key="2">
    <citation type="journal article" date="2011" name="Stand. Genomic Sci.">
        <title>Complete genome sequence of Isosphaera pallida type strain (IS1B).</title>
        <authorList>
            <consortium name="US DOE Joint Genome Institute (JGI-PGF)"/>
            <person name="Goker M."/>
            <person name="Cleland D."/>
            <person name="Saunders E."/>
            <person name="Lapidus A."/>
            <person name="Nolan M."/>
            <person name="Lucas S."/>
            <person name="Hammon N."/>
            <person name="Deshpande S."/>
            <person name="Cheng J.F."/>
            <person name="Tapia R."/>
            <person name="Han C."/>
            <person name="Goodwin L."/>
            <person name="Pitluck S."/>
            <person name="Liolios K."/>
            <person name="Pagani I."/>
            <person name="Ivanova N."/>
            <person name="Mavromatis K."/>
            <person name="Pati A."/>
            <person name="Chen A."/>
            <person name="Palaniappan K."/>
            <person name="Land M."/>
            <person name="Hauser L."/>
            <person name="Chang Y.J."/>
            <person name="Jeffries C.D."/>
            <person name="Detter J.C."/>
            <person name="Beck B."/>
            <person name="Woyke T."/>
            <person name="Bristow J."/>
            <person name="Eisen J.A."/>
            <person name="Markowitz V."/>
            <person name="Hugenholtz P."/>
            <person name="Kyrpides N.C."/>
            <person name="Klenk H.P."/>
        </authorList>
    </citation>
    <scope>NUCLEOTIDE SEQUENCE [LARGE SCALE GENOMIC DNA]</scope>
    <source>
        <strain evidence="2">ATCC 43644 / DSM 9630 / IS1B</strain>
    </source>
</reference>
<dbReference type="STRING" id="575540.Isop_0350"/>